<evidence type="ECO:0000313" key="1">
    <source>
        <dbReference type="EMBL" id="CRY97941.1"/>
    </source>
</evidence>
<organism evidence="1">
    <name type="scientific">uncultured prokaryote</name>
    <dbReference type="NCBI Taxonomy" id="198431"/>
    <lineage>
        <taxon>unclassified sequences</taxon>
        <taxon>environmental samples</taxon>
    </lineage>
</organism>
<geneLocation type="plasmid" evidence="1">
    <name>pRGRH1797</name>
</geneLocation>
<keyword evidence="1" id="KW-0614">Plasmid</keyword>
<proteinExistence type="predicted"/>
<protein>
    <submittedName>
        <fullName evidence="1">Uncharacterized protein</fullName>
    </submittedName>
</protein>
<reference evidence="1" key="2">
    <citation type="submission" date="2015-07" db="EMBL/GenBank/DDBJ databases">
        <title>Plasmids, circular viruses and viroids from rat gut.</title>
        <authorList>
            <person name="Jorgensen T.J."/>
            <person name="Hansen M.A."/>
            <person name="Xu Z."/>
            <person name="Tabak M.A."/>
            <person name="Sorensen S.J."/>
            <person name="Hansen L.H."/>
        </authorList>
    </citation>
    <scope>NUCLEOTIDE SEQUENCE</scope>
    <source>
        <plasmid evidence="1">pRGRH1797</plasmid>
    </source>
</reference>
<name>A0A0H5Q7D7_9ZZZZ</name>
<dbReference type="EMBL" id="LN854296">
    <property type="protein sequence ID" value="CRY97941.1"/>
    <property type="molecule type" value="Genomic_DNA"/>
</dbReference>
<accession>A0A0H5Q7D7</accession>
<dbReference type="AlphaFoldDB" id="A0A0H5Q7D7"/>
<reference evidence="1" key="1">
    <citation type="submission" date="2015-06" db="EMBL/GenBank/DDBJ databases">
        <authorList>
            <person name="Joergensen T."/>
        </authorList>
    </citation>
    <scope>NUCLEOTIDE SEQUENCE</scope>
    <source>
        <plasmid evidence="1">pRGRH1797</plasmid>
    </source>
</reference>
<sequence length="67" mass="7283">MNNALNALFGKPDYSHIASDKTATISITAAEMSAVLYAYDRGVSELDADSMRQLEAVIAKLKDELHP</sequence>